<sequence length="286" mass="33488">MNQQNHTAESLKQHWLNIFQQGLSCGKYPLKISDLKIEFPFYGDLLLLHHQQNNIDMNTLLPKTLFHFPLHLQREEKEATEHSEFIPFLPHESISQTLPISEKLALFTAISKDLILKEFTILLNRFPRLHEQLIHRFLIETYLYLSNECFLREVHNRILQTLSPHEQHIVVAHSLGTVIAYNLLYRHPELKIKNFITLGSPLAFRVVQDKVMHPIIRPAGIRGNWINFYSHDDFLTAFPLSCAPFTFTPPICNHEISTFANRPHEIIGYLQHPDVVQKIIQPFLKR</sequence>
<evidence type="ECO:0000313" key="2">
    <source>
        <dbReference type="EMBL" id="KYQ72585.1"/>
    </source>
</evidence>
<protein>
    <recommendedName>
        <fullName evidence="1">AB hydrolase-1 domain-containing protein</fullName>
    </recommendedName>
</protein>
<reference evidence="2 3" key="1">
    <citation type="submission" date="2016-03" db="EMBL/GenBank/DDBJ databases">
        <title>Acinetobacter genomospecies 28 strain ANC 4149.</title>
        <authorList>
            <person name="Radolfova-Krizova L."/>
            <person name="Nemec A."/>
        </authorList>
    </citation>
    <scope>NUCLEOTIDE SEQUENCE [LARGE SCALE GENOMIC DNA]</scope>
    <source>
        <strain evidence="2 3">ANC 4149</strain>
    </source>
</reference>
<dbReference type="Pfam" id="PF00561">
    <property type="entry name" value="Abhydrolase_1"/>
    <property type="match status" value="1"/>
</dbReference>
<comment type="caution">
    <text evidence="2">The sequence shown here is derived from an EMBL/GenBank/DDBJ whole genome shotgun (WGS) entry which is preliminary data.</text>
</comment>
<accession>A0A151Y3H2</accession>
<dbReference type="InterPro" id="IPR029058">
    <property type="entry name" value="AB_hydrolase_fold"/>
</dbReference>
<dbReference type="SUPFAM" id="SSF53474">
    <property type="entry name" value="alpha/beta-Hydrolases"/>
    <property type="match status" value="1"/>
</dbReference>
<dbReference type="InterPro" id="IPR000073">
    <property type="entry name" value="AB_hydrolase_1"/>
</dbReference>
<dbReference type="EMBL" id="LUAW01000014">
    <property type="protein sequence ID" value="KYQ72585.1"/>
    <property type="molecule type" value="Genomic_DNA"/>
</dbReference>
<dbReference type="AlphaFoldDB" id="A0A151Y3H2"/>
<evidence type="ECO:0000259" key="1">
    <source>
        <dbReference type="Pfam" id="PF00561"/>
    </source>
</evidence>
<organism evidence="2 3">
    <name type="scientific">Acinetobacter pragensis</name>
    <dbReference type="NCBI Taxonomy" id="1806892"/>
    <lineage>
        <taxon>Bacteria</taxon>
        <taxon>Pseudomonadati</taxon>
        <taxon>Pseudomonadota</taxon>
        <taxon>Gammaproteobacteria</taxon>
        <taxon>Moraxellales</taxon>
        <taxon>Moraxellaceae</taxon>
        <taxon>Acinetobacter</taxon>
    </lineage>
</organism>
<name>A0A151Y3H2_9GAMM</name>
<dbReference type="Gene3D" id="3.40.50.1820">
    <property type="entry name" value="alpha/beta hydrolase"/>
    <property type="match status" value="1"/>
</dbReference>
<feature type="domain" description="AB hydrolase-1" evidence="1">
    <location>
        <begin position="149"/>
        <end position="200"/>
    </location>
</feature>
<proteinExistence type="predicted"/>
<dbReference type="Proteomes" id="UP000076276">
    <property type="component" value="Unassembled WGS sequence"/>
</dbReference>
<gene>
    <name evidence="2" type="ORF">AZH43_08785</name>
</gene>
<dbReference type="STRING" id="1806892.AZH43_08785"/>
<evidence type="ECO:0000313" key="3">
    <source>
        <dbReference type="Proteomes" id="UP000076276"/>
    </source>
</evidence>
<keyword evidence="3" id="KW-1185">Reference proteome</keyword>